<protein>
    <submittedName>
        <fullName evidence="2">Sugar phosphate isomerase/epimerase</fullName>
    </submittedName>
</protein>
<keyword evidence="2" id="KW-0413">Isomerase</keyword>
<dbReference type="PANTHER" id="PTHR12110:SF21">
    <property type="entry name" value="XYLOSE ISOMERASE-LIKE TIM BARREL DOMAIN-CONTAINING PROTEIN"/>
    <property type="match status" value="1"/>
</dbReference>
<dbReference type="AlphaFoldDB" id="A0A1M5FGN0"/>
<dbReference type="STRING" id="634436.SAMN05216361_0833"/>
<name>A0A1M5FGN0_9ALTE</name>
<dbReference type="GO" id="GO:0016853">
    <property type="term" value="F:isomerase activity"/>
    <property type="evidence" value="ECO:0007669"/>
    <property type="project" value="UniProtKB-KW"/>
</dbReference>
<reference evidence="3" key="1">
    <citation type="submission" date="2016-11" db="EMBL/GenBank/DDBJ databases">
        <authorList>
            <person name="Varghese N."/>
            <person name="Submissions S."/>
        </authorList>
    </citation>
    <scope>NUCLEOTIDE SEQUENCE [LARGE SCALE GENOMIC DNA]</scope>
    <source>
        <strain evidence="3">CGMCC 1.8995</strain>
    </source>
</reference>
<dbReference type="InterPro" id="IPR036237">
    <property type="entry name" value="Xyl_isomerase-like_sf"/>
</dbReference>
<accession>A0A1M5FGN0</accession>
<dbReference type="InterPro" id="IPR050312">
    <property type="entry name" value="IolE/XylAMocC-like"/>
</dbReference>
<feature type="domain" description="Xylose isomerase-like TIM barrel" evidence="1">
    <location>
        <begin position="57"/>
        <end position="269"/>
    </location>
</feature>
<dbReference type="InterPro" id="IPR013022">
    <property type="entry name" value="Xyl_isomerase-like_TIM-brl"/>
</dbReference>
<dbReference type="RefSeq" id="WP_073318164.1">
    <property type="nucleotide sequence ID" value="NZ_FQWD01000001.1"/>
</dbReference>
<keyword evidence="3" id="KW-1185">Reference proteome</keyword>
<gene>
    <name evidence="2" type="ORF">SAMN05216361_0833</name>
</gene>
<dbReference type="Proteomes" id="UP000184520">
    <property type="component" value="Unassembled WGS sequence"/>
</dbReference>
<dbReference type="OrthoDB" id="6629724at2"/>
<dbReference type="PANTHER" id="PTHR12110">
    <property type="entry name" value="HYDROXYPYRUVATE ISOMERASE"/>
    <property type="match status" value="1"/>
</dbReference>
<evidence type="ECO:0000259" key="1">
    <source>
        <dbReference type="Pfam" id="PF01261"/>
    </source>
</evidence>
<proteinExistence type="predicted"/>
<evidence type="ECO:0000313" key="3">
    <source>
        <dbReference type="Proteomes" id="UP000184520"/>
    </source>
</evidence>
<organism evidence="2 3">
    <name type="scientific">Marisediminitalea aggregata</name>
    <dbReference type="NCBI Taxonomy" id="634436"/>
    <lineage>
        <taxon>Bacteria</taxon>
        <taxon>Pseudomonadati</taxon>
        <taxon>Pseudomonadota</taxon>
        <taxon>Gammaproteobacteria</taxon>
        <taxon>Alteromonadales</taxon>
        <taxon>Alteromonadaceae</taxon>
        <taxon>Marisediminitalea</taxon>
    </lineage>
</organism>
<dbReference type="Gene3D" id="3.20.20.150">
    <property type="entry name" value="Divalent-metal-dependent TIM barrel enzymes"/>
    <property type="match status" value="1"/>
</dbReference>
<dbReference type="Pfam" id="PF01261">
    <property type="entry name" value="AP_endonuc_2"/>
    <property type="match status" value="1"/>
</dbReference>
<evidence type="ECO:0000313" key="2">
    <source>
        <dbReference type="EMBL" id="SHF90646.1"/>
    </source>
</evidence>
<dbReference type="EMBL" id="FQWD01000001">
    <property type="protein sequence ID" value="SHF90646.1"/>
    <property type="molecule type" value="Genomic_DNA"/>
</dbReference>
<dbReference type="SUPFAM" id="SSF51658">
    <property type="entry name" value="Xylose isomerase-like"/>
    <property type="match status" value="1"/>
</dbReference>
<sequence length="284" mass="31688">MSQINIGVRAHDYGQGSVKEIAERIGQYPVNCVQLALPKSFPFILEQPGQISPGFGNYVRDVFAEQDINIAVLGCYINPIHPDPVERELSLQRFEEHLQFARDFGCAIVGTETGSRNADCTYHPDNHTQAAFDELVVSVKRLASVAERHGVFVGIEGVAHHHTINTYERMTALLDAVDSPNVKVIYDPVNFFPLTECDEQQRLMDDAFDAFGDRIVAIHCKDFVKEDGQKAGDLPSGTGEMDHVHLFSLLKQKKPHVHVILESTNQQNVGQILHFIAEAEIQTD</sequence>